<name>A0A0F9MPA7_9ZZZZ</name>
<reference evidence="1" key="1">
    <citation type="journal article" date="2015" name="Nature">
        <title>Complex archaea that bridge the gap between prokaryotes and eukaryotes.</title>
        <authorList>
            <person name="Spang A."/>
            <person name="Saw J.H."/>
            <person name="Jorgensen S.L."/>
            <person name="Zaremba-Niedzwiedzka K."/>
            <person name="Martijn J."/>
            <person name="Lind A.E."/>
            <person name="van Eijk R."/>
            <person name="Schleper C."/>
            <person name="Guy L."/>
            <person name="Ettema T.J."/>
        </authorList>
    </citation>
    <scope>NUCLEOTIDE SEQUENCE</scope>
</reference>
<sequence length="80" mass="9190">MAKYRKKPVVIEAKQYTRNGLEAEQVAEWCDGQQTNTGLIIHTLEGDMMADYGDWIIKGIKGEFYPCKPDIFDATYEKVE</sequence>
<accession>A0A0F9MPA7</accession>
<organism evidence="1">
    <name type="scientific">marine sediment metagenome</name>
    <dbReference type="NCBI Taxonomy" id="412755"/>
    <lineage>
        <taxon>unclassified sequences</taxon>
        <taxon>metagenomes</taxon>
        <taxon>ecological metagenomes</taxon>
    </lineage>
</organism>
<comment type="caution">
    <text evidence="1">The sequence shown here is derived from an EMBL/GenBank/DDBJ whole genome shotgun (WGS) entry which is preliminary data.</text>
</comment>
<evidence type="ECO:0008006" key="2">
    <source>
        <dbReference type="Google" id="ProtNLM"/>
    </source>
</evidence>
<dbReference type="AlphaFoldDB" id="A0A0F9MPA7"/>
<proteinExistence type="predicted"/>
<dbReference type="EMBL" id="LAZR01004569">
    <property type="protein sequence ID" value="KKN07454.1"/>
    <property type="molecule type" value="Genomic_DNA"/>
</dbReference>
<protein>
    <recommendedName>
        <fullName evidence="2">Phage protein</fullName>
    </recommendedName>
</protein>
<evidence type="ECO:0000313" key="1">
    <source>
        <dbReference type="EMBL" id="KKN07454.1"/>
    </source>
</evidence>
<gene>
    <name evidence="1" type="ORF">LCGC14_1066800</name>
</gene>